<protein>
    <recommendedName>
        <fullName evidence="2 3">Single-stranded DNA-binding protein</fullName>
        <shortName evidence="2">SSB</shortName>
    </recommendedName>
</protein>
<evidence type="ECO:0000256" key="3">
    <source>
        <dbReference type="PIRNR" id="PIRNR002070"/>
    </source>
</evidence>
<dbReference type="GO" id="GO:0003697">
    <property type="term" value="F:single-stranded DNA binding"/>
    <property type="evidence" value="ECO:0007669"/>
    <property type="project" value="UniProtKB-UniRule"/>
</dbReference>
<gene>
    <name evidence="4" type="ORF">JFP838_03085</name>
    <name evidence="5" type="ORF">JJB78_10140</name>
</gene>
<accession>A0A127EFR2</accession>
<evidence type="ECO:0000256" key="1">
    <source>
        <dbReference type="ARBA" id="ARBA00023125"/>
    </source>
</evidence>
<dbReference type="PIRSF" id="PIRSF002070">
    <property type="entry name" value="SSB"/>
    <property type="match status" value="1"/>
</dbReference>
<keyword evidence="1 2" id="KW-0238">DNA-binding</keyword>
<dbReference type="CDD" id="cd04496">
    <property type="entry name" value="SSB_OBF"/>
    <property type="match status" value="1"/>
</dbReference>
<name>A0A127EFR2_CLOPF</name>
<dbReference type="PROSITE" id="PS50935">
    <property type="entry name" value="SSB"/>
    <property type="match status" value="1"/>
</dbReference>
<proteinExistence type="inferred from homology"/>
<dbReference type="Pfam" id="PF00436">
    <property type="entry name" value="SSB"/>
    <property type="match status" value="1"/>
</dbReference>
<dbReference type="Proteomes" id="UP000070260">
    <property type="component" value="Chromosome"/>
</dbReference>
<dbReference type="GO" id="GO:0009295">
    <property type="term" value="C:nucleoid"/>
    <property type="evidence" value="ECO:0007669"/>
    <property type="project" value="TreeGrafter"/>
</dbReference>
<dbReference type="Proteomes" id="UP000668358">
    <property type="component" value="Unassembled WGS sequence"/>
</dbReference>
<evidence type="ECO:0000256" key="2">
    <source>
        <dbReference type="HAMAP-Rule" id="MF_00984"/>
    </source>
</evidence>
<dbReference type="PANTHER" id="PTHR10302:SF27">
    <property type="entry name" value="SINGLE-STRANDED DNA-BINDING PROTEIN"/>
    <property type="match status" value="1"/>
</dbReference>
<dbReference type="SUPFAM" id="SSF50249">
    <property type="entry name" value="Nucleic acid-binding proteins"/>
    <property type="match status" value="1"/>
</dbReference>
<dbReference type="EMBL" id="CP010994">
    <property type="protein sequence ID" value="AMN34778.1"/>
    <property type="molecule type" value="Genomic_DNA"/>
</dbReference>
<dbReference type="OrthoDB" id="9809878at2"/>
<dbReference type="PATRIC" id="fig|1502.177.peg.604"/>
<evidence type="ECO:0000313" key="4">
    <source>
        <dbReference type="EMBL" id="AMN34778.1"/>
    </source>
</evidence>
<dbReference type="GO" id="GO:0006260">
    <property type="term" value="P:DNA replication"/>
    <property type="evidence" value="ECO:0007669"/>
    <property type="project" value="InterPro"/>
</dbReference>
<dbReference type="Gene3D" id="2.40.50.140">
    <property type="entry name" value="Nucleic acid-binding proteins"/>
    <property type="match status" value="1"/>
</dbReference>
<dbReference type="EMBL" id="JAENRE010000004">
    <property type="protein sequence ID" value="MBO3416872.1"/>
    <property type="molecule type" value="Genomic_DNA"/>
</dbReference>
<dbReference type="AlphaFoldDB" id="A0A127EFR2"/>
<organism evidence="4 6">
    <name type="scientific">Clostridium perfringens</name>
    <dbReference type="NCBI Taxonomy" id="1502"/>
    <lineage>
        <taxon>Bacteria</taxon>
        <taxon>Bacillati</taxon>
        <taxon>Bacillota</taxon>
        <taxon>Clostridia</taxon>
        <taxon>Eubacteriales</taxon>
        <taxon>Clostridiaceae</taxon>
        <taxon>Clostridium</taxon>
    </lineage>
</organism>
<evidence type="ECO:0000313" key="7">
    <source>
        <dbReference type="Proteomes" id="UP000668358"/>
    </source>
</evidence>
<dbReference type="HAMAP" id="MF_00984">
    <property type="entry name" value="SSB"/>
    <property type="match status" value="1"/>
</dbReference>
<dbReference type="InterPro" id="IPR012340">
    <property type="entry name" value="NA-bd_OB-fold"/>
</dbReference>
<dbReference type="InterPro" id="IPR011344">
    <property type="entry name" value="ssDNA-bd"/>
</dbReference>
<evidence type="ECO:0000313" key="5">
    <source>
        <dbReference type="EMBL" id="MBO3416872.1"/>
    </source>
</evidence>
<dbReference type="InterPro" id="IPR000424">
    <property type="entry name" value="Primosome_PriB/ssb"/>
</dbReference>
<dbReference type="PANTHER" id="PTHR10302">
    <property type="entry name" value="SINGLE-STRANDED DNA-BINDING PROTEIN"/>
    <property type="match status" value="1"/>
</dbReference>
<reference evidence="5 7" key="2">
    <citation type="submission" date="2020-12" db="EMBL/GenBank/DDBJ databases">
        <title>Comparative genomics of Clostridium perfringens reveals patterns of host-associated phylogenetic clades and virulence factors.</title>
        <authorList>
            <person name="Smith A.H."/>
            <person name="Geier R."/>
        </authorList>
    </citation>
    <scope>NUCLEOTIDE SEQUENCE [LARGE SCALE GENOMIC DNA]</scope>
    <source>
        <strain evidence="5 7">CHD15829P</strain>
    </source>
</reference>
<dbReference type="RefSeq" id="WP_061426469.1">
    <property type="nucleotide sequence ID" value="NZ_CATNYI010000001.1"/>
</dbReference>
<comment type="subunit">
    <text evidence="2">Homotetramer.</text>
</comment>
<comment type="caution">
    <text evidence="2">Lacks conserved residue(s) required for the propagation of feature annotation.</text>
</comment>
<evidence type="ECO:0000313" key="6">
    <source>
        <dbReference type="Proteomes" id="UP000070260"/>
    </source>
</evidence>
<dbReference type="NCBIfam" id="TIGR00621">
    <property type="entry name" value="ssb"/>
    <property type="match status" value="1"/>
</dbReference>
<reference evidence="4 6" key="1">
    <citation type="journal article" date="2016" name="PLoS ONE">
        <title>Plasmid Characterization and Chromosome Analysis of Two netF+ Clostridium perfringens Isolates Associated with Foal and Canine Necrotizing Enteritis.</title>
        <authorList>
            <person name="Mehdizadeh Gohari I."/>
            <person name="Kropinski A.M."/>
            <person name="Weese S.J."/>
            <person name="Parreira V.R."/>
            <person name="Whitehead A.E."/>
            <person name="Boerlin P."/>
            <person name="Prescott J.F."/>
        </authorList>
    </citation>
    <scope>NUCLEOTIDE SEQUENCE [LARGE SCALE GENOMIC DNA]</scope>
    <source>
        <strain evidence="4 6">JP838</strain>
    </source>
</reference>
<sequence>MNKIILAGRLVKEPELKFLDGSGKAVARFTIAVNRKTKGKEGKREADFFNCVIFGKLAEGITKYANKGQEIVLTGEVRNRSYEDNDNIKRYITEVYVSEFDLFGNYKKEENNNIDYPEELDGDIPF</sequence>